<evidence type="ECO:0000313" key="4">
    <source>
        <dbReference type="Proteomes" id="UP000041254"/>
    </source>
</evidence>
<proteinExistence type="predicted"/>
<dbReference type="VEuPathDB" id="CryptoDB:Vbra_7254"/>
<keyword evidence="4" id="KW-1185">Reference proteome</keyword>
<dbReference type="PANTHER" id="PTHR33840:SF1">
    <property type="entry name" value="TLE1 PHOSPHOLIPASE DOMAIN-CONTAINING PROTEIN"/>
    <property type="match status" value="1"/>
</dbReference>
<name>A0A0G4EGD0_VITBC</name>
<reference evidence="3 4" key="1">
    <citation type="submission" date="2014-11" db="EMBL/GenBank/DDBJ databases">
        <authorList>
            <person name="Zhu J."/>
            <person name="Qi W."/>
            <person name="Song R."/>
        </authorList>
    </citation>
    <scope>NUCLEOTIDE SEQUENCE [LARGE SCALE GENOMIC DNA]</scope>
</reference>
<dbReference type="AlphaFoldDB" id="A0A0G4EGD0"/>
<evidence type="ECO:0000313" key="3">
    <source>
        <dbReference type="EMBL" id="CEL94528.1"/>
    </source>
</evidence>
<feature type="region of interest" description="Disordered" evidence="1">
    <location>
        <begin position="1"/>
        <end position="43"/>
    </location>
</feature>
<dbReference type="Gene3D" id="3.40.50.1820">
    <property type="entry name" value="alpha/beta hydrolase"/>
    <property type="match status" value="1"/>
</dbReference>
<accession>A0A0G4EGD0</accession>
<dbReference type="EMBL" id="CDMY01000221">
    <property type="protein sequence ID" value="CEL94528.1"/>
    <property type="molecule type" value="Genomic_DNA"/>
</dbReference>
<protein>
    <recommendedName>
        <fullName evidence="2">T6SS Phospholipase effector Tle1-like catalytic domain-containing protein</fullName>
    </recommendedName>
</protein>
<evidence type="ECO:0000259" key="2">
    <source>
        <dbReference type="Pfam" id="PF09994"/>
    </source>
</evidence>
<dbReference type="SUPFAM" id="SSF53474">
    <property type="entry name" value="alpha/beta-Hydrolases"/>
    <property type="match status" value="1"/>
</dbReference>
<sequence>MNLHTKTGGPSPPVRTTGTSERLLNDTHDTSESASSASQSPERQLSVFFDGTGSRIVAPDGNKLWLSYLADIFRRTEGIGELRQSDAHLPRLSKWWNELGVLADREGIAAAIAQPWSHRKIYFHGIGTSTKVGIGPTNVAPLSAMTGHEVSEGVIRGYKWLSTVYRFLAKKDRIFIFGWSRGAAQALILAGALARLGLPYSEGYKAGCSLSSPKDWENVEKVLKRGFHKDKERDCYEPVQVQFVGLFEAILAEHTPKGMKADWMGRYVNLPRNYSSNIKSIYHALALNESLPDVHNVWFNCDHEFDEVSFEWLLNSAVHVGGLRLRSKTDYADVHHFDRWDMYTVLKHISGLYNKVEDSWRPAVRCAWRRDTNLALHESVITQLETRSFTPKPICCTPKLFNQLVTAGRVICERTPTKENPTSECDAPREDYPNLPDRKDCVQLSTKHPKAFGNQCGEAKDTIEMAKGDRPKVCTFREAAGNWFKHPKVADME</sequence>
<dbReference type="InterPro" id="IPR018712">
    <property type="entry name" value="Tle1-like_cat"/>
</dbReference>
<organism evidence="3 4">
    <name type="scientific">Vitrella brassicaformis (strain CCMP3155)</name>
    <dbReference type="NCBI Taxonomy" id="1169540"/>
    <lineage>
        <taxon>Eukaryota</taxon>
        <taxon>Sar</taxon>
        <taxon>Alveolata</taxon>
        <taxon>Colpodellida</taxon>
        <taxon>Vitrellaceae</taxon>
        <taxon>Vitrella</taxon>
    </lineage>
</organism>
<gene>
    <name evidence="3" type="ORF">Vbra_7254</name>
</gene>
<dbReference type="Pfam" id="PF09994">
    <property type="entry name" value="T6SS_Tle1-like_cat"/>
    <property type="match status" value="1"/>
</dbReference>
<dbReference type="PANTHER" id="PTHR33840">
    <property type="match status" value="1"/>
</dbReference>
<dbReference type="InterPro" id="IPR029058">
    <property type="entry name" value="AB_hydrolase_fold"/>
</dbReference>
<feature type="domain" description="T6SS Phospholipase effector Tle1-like catalytic" evidence="2">
    <location>
        <begin position="118"/>
        <end position="297"/>
    </location>
</feature>
<dbReference type="InParanoid" id="A0A0G4EGD0"/>
<evidence type="ECO:0000256" key="1">
    <source>
        <dbReference type="SAM" id="MobiDB-lite"/>
    </source>
</evidence>
<dbReference type="Proteomes" id="UP000041254">
    <property type="component" value="Unassembled WGS sequence"/>
</dbReference>